<organism evidence="1 2">
    <name type="scientific">Evansella cellulosilytica (strain ATCC 21833 / DSM 2522 / FERM P-1141 / JCM 9156 / N-4)</name>
    <name type="common">Bacillus cellulosilyticus</name>
    <dbReference type="NCBI Taxonomy" id="649639"/>
    <lineage>
        <taxon>Bacteria</taxon>
        <taxon>Bacillati</taxon>
        <taxon>Bacillota</taxon>
        <taxon>Bacilli</taxon>
        <taxon>Bacillales</taxon>
        <taxon>Bacillaceae</taxon>
        <taxon>Evansella</taxon>
    </lineage>
</organism>
<keyword evidence="2" id="KW-1185">Reference proteome</keyword>
<sequence length="133" mass="15979">MAEVLTREELQEVFNNESPKKIEQLIPIENITLIDLLNCNAFNALAQQAWKGNGPDRAFLAGNFVWFAKRFLGVQYKHYLAWESEVRKEQHSLDNIHSVKWVNEEKCFHVHYKKTKHFNKEWYHYDPADETWW</sequence>
<accession>E6TVI6</accession>
<dbReference type="RefSeq" id="WP_013489336.1">
    <property type="nucleotide sequence ID" value="NC_014829.1"/>
</dbReference>
<dbReference type="Proteomes" id="UP000001401">
    <property type="component" value="Chromosome"/>
</dbReference>
<dbReference type="AlphaFoldDB" id="E6TVI6"/>
<proteinExistence type="predicted"/>
<protein>
    <submittedName>
        <fullName evidence="1">Uncharacterized protein</fullName>
    </submittedName>
</protein>
<dbReference type="KEGG" id="bco:Bcell_2748"/>
<dbReference type="HOGENOM" id="CLU_1902448_0_0_9"/>
<dbReference type="OrthoDB" id="2970257at2"/>
<gene>
    <name evidence="1" type="ordered locus">Bcell_2748</name>
</gene>
<evidence type="ECO:0000313" key="1">
    <source>
        <dbReference type="EMBL" id="ADU31003.1"/>
    </source>
</evidence>
<name>E6TVI6_EVAC2</name>
<dbReference type="STRING" id="649639.Bcell_2748"/>
<dbReference type="EMBL" id="CP002394">
    <property type="protein sequence ID" value="ADU31003.1"/>
    <property type="molecule type" value="Genomic_DNA"/>
</dbReference>
<evidence type="ECO:0000313" key="2">
    <source>
        <dbReference type="Proteomes" id="UP000001401"/>
    </source>
</evidence>
<reference evidence="1" key="1">
    <citation type="submission" date="2010-12" db="EMBL/GenBank/DDBJ databases">
        <title>Complete sequence of Bacillus cellulosilyticus DSM 2522.</title>
        <authorList>
            <consortium name="US DOE Joint Genome Institute"/>
            <person name="Lucas S."/>
            <person name="Copeland A."/>
            <person name="Lapidus A."/>
            <person name="Cheng J.-F."/>
            <person name="Bruce D."/>
            <person name="Goodwin L."/>
            <person name="Pitluck S."/>
            <person name="Chertkov O."/>
            <person name="Detter J.C."/>
            <person name="Han C."/>
            <person name="Tapia R."/>
            <person name="Land M."/>
            <person name="Hauser L."/>
            <person name="Jeffries C."/>
            <person name="Kyrpides N."/>
            <person name="Ivanova N."/>
            <person name="Mikhailova N."/>
            <person name="Brumm P."/>
            <person name="Mead D."/>
            <person name="Woyke T."/>
        </authorList>
    </citation>
    <scope>NUCLEOTIDE SEQUENCE [LARGE SCALE GENOMIC DNA]</scope>
    <source>
        <strain evidence="1">DSM 2522</strain>
    </source>
</reference>